<feature type="region of interest" description="Disordered" evidence="1">
    <location>
        <begin position="96"/>
        <end position="146"/>
    </location>
</feature>
<feature type="domain" description="AMP-dependent synthetase/ligase" evidence="2">
    <location>
        <begin position="122"/>
        <end position="341"/>
    </location>
</feature>
<dbReference type="PANTHER" id="PTHR45398:SF1">
    <property type="entry name" value="ENZYME, PUTATIVE (JCVI)-RELATED"/>
    <property type="match status" value="1"/>
</dbReference>
<evidence type="ECO:0000259" key="2">
    <source>
        <dbReference type="Pfam" id="PF00501"/>
    </source>
</evidence>
<organism evidence="4 5">
    <name type="scientific">Nocardiopsis codii</name>
    <dbReference type="NCBI Taxonomy" id="3065942"/>
    <lineage>
        <taxon>Bacteria</taxon>
        <taxon>Bacillati</taxon>
        <taxon>Actinomycetota</taxon>
        <taxon>Actinomycetes</taxon>
        <taxon>Streptosporangiales</taxon>
        <taxon>Nocardiopsidaceae</taxon>
        <taxon>Nocardiopsis</taxon>
    </lineage>
</organism>
<dbReference type="Proteomes" id="UP001356095">
    <property type="component" value="Unassembled WGS sequence"/>
</dbReference>
<dbReference type="SUPFAM" id="SSF56801">
    <property type="entry name" value="Acetyl-CoA synthetase-like"/>
    <property type="match status" value="1"/>
</dbReference>
<keyword evidence="5" id="KW-1185">Reference proteome</keyword>
<dbReference type="RefSeq" id="WP_330093321.1">
    <property type="nucleotide sequence ID" value="NZ_JAUZMY010000020.1"/>
</dbReference>
<dbReference type="EMBL" id="JAUZMY010000020">
    <property type="protein sequence ID" value="MEE2039552.1"/>
    <property type="molecule type" value="Genomic_DNA"/>
</dbReference>
<evidence type="ECO:0000259" key="3">
    <source>
        <dbReference type="Pfam" id="PF13193"/>
    </source>
</evidence>
<dbReference type="Pfam" id="PF00501">
    <property type="entry name" value="AMP-binding"/>
    <property type="match status" value="1"/>
</dbReference>
<sequence>MATPRIWESVREHARRSPHAEALRWTGGALTYGELVASAREVAREAAPGPGGVGIVRADRAGAAVIAVLAAQEAGLPALVIPQEAGAGYVEALHRDLGPNTGQDPYRGFRRRPPEAPAPSASEASPERGGLWTTTSGSTGAPKIVAHDPHGIDRFTDWARTRFSLTPDDASLSLSPVNFDIATLDVWAVLRAGGRVVFAARQDLTDGRALAAAIDSHRVTLVQGVPVVLTLLAGAAATSRWPRTVVSTGDFFPPDAVPGLAAAFPRAELLSVYGSTETNDSFVLDLRTAAPGELGTPIEGVSHRVEPVASGAAGSFGAAAPDGAGRTGELVVSTPFQALGYANAPNDAWRTTGGTREFRTGDLVTVDPDGTLRLIGRADRQVKVRGVRVSLDDVEAVLRRQDGVVDAVVAAVPTAANDREVVAAVRLRAVGASSNLALRAAAARALHRTAVPSRILLTTDPFPVTGTGKTDREGTIARHIERRPA</sequence>
<comment type="caution">
    <text evidence="4">The sequence shown here is derived from an EMBL/GenBank/DDBJ whole genome shotgun (WGS) entry which is preliminary data.</text>
</comment>
<protein>
    <submittedName>
        <fullName evidence="4">AMP-binding protein</fullName>
    </submittedName>
</protein>
<evidence type="ECO:0000313" key="4">
    <source>
        <dbReference type="EMBL" id="MEE2039552.1"/>
    </source>
</evidence>
<dbReference type="PANTHER" id="PTHR45398">
    <property type="match status" value="1"/>
</dbReference>
<proteinExistence type="predicted"/>
<reference evidence="4 5" key="1">
    <citation type="submission" date="2023-08" db="EMBL/GenBank/DDBJ databases">
        <authorList>
            <person name="Girao M."/>
            <person name="Carvalho M.F."/>
        </authorList>
    </citation>
    <scope>NUCLEOTIDE SEQUENCE [LARGE SCALE GENOMIC DNA]</scope>
    <source>
        <strain evidence="4 5">CT-R113</strain>
    </source>
</reference>
<dbReference type="Gene3D" id="3.40.50.12780">
    <property type="entry name" value="N-terminal domain of ligase-like"/>
    <property type="match status" value="1"/>
</dbReference>
<feature type="domain" description="AMP-binding enzyme C-terminal" evidence="3">
    <location>
        <begin position="394"/>
        <end position="469"/>
    </location>
</feature>
<dbReference type="InterPro" id="IPR045851">
    <property type="entry name" value="AMP-bd_C_sf"/>
</dbReference>
<evidence type="ECO:0000256" key="1">
    <source>
        <dbReference type="SAM" id="MobiDB-lite"/>
    </source>
</evidence>
<evidence type="ECO:0000313" key="5">
    <source>
        <dbReference type="Proteomes" id="UP001356095"/>
    </source>
</evidence>
<dbReference type="InterPro" id="IPR000873">
    <property type="entry name" value="AMP-dep_synth/lig_dom"/>
</dbReference>
<dbReference type="InterPro" id="IPR025110">
    <property type="entry name" value="AMP-bd_C"/>
</dbReference>
<accession>A0ABU7KD75</accession>
<name>A0ABU7KD75_9ACTN</name>
<feature type="compositionally biased region" description="Low complexity" evidence="1">
    <location>
        <begin position="118"/>
        <end position="140"/>
    </location>
</feature>
<dbReference type="Pfam" id="PF13193">
    <property type="entry name" value="AMP-binding_C"/>
    <property type="match status" value="1"/>
</dbReference>
<dbReference type="InterPro" id="IPR042099">
    <property type="entry name" value="ANL_N_sf"/>
</dbReference>
<gene>
    <name evidence="4" type="ORF">Q8791_20225</name>
</gene>
<dbReference type="Gene3D" id="3.30.300.30">
    <property type="match status" value="1"/>
</dbReference>